<evidence type="ECO:0000313" key="3">
    <source>
        <dbReference type="EnsemblMetazoa" id="CapteP117905"/>
    </source>
</evidence>
<dbReference type="InterPro" id="IPR041664">
    <property type="entry name" value="AAA_16"/>
</dbReference>
<dbReference type="SUPFAM" id="SSF52540">
    <property type="entry name" value="P-loop containing nucleoside triphosphate hydrolases"/>
    <property type="match status" value="1"/>
</dbReference>
<gene>
    <name evidence="2" type="ORF">CAPTEDRAFT_117905</name>
</gene>
<dbReference type="OMA" id="SETHMIA"/>
<dbReference type="Pfam" id="PF13191">
    <property type="entry name" value="AAA_16"/>
    <property type="match status" value="1"/>
</dbReference>
<dbReference type="InterPro" id="IPR027417">
    <property type="entry name" value="P-loop_NTPase"/>
</dbReference>
<dbReference type="Gene3D" id="3.40.50.300">
    <property type="entry name" value="P-loop containing nucleotide triphosphate hydrolases"/>
    <property type="match status" value="1"/>
</dbReference>
<dbReference type="STRING" id="283909.R7T4F1"/>
<sequence>PTLMEADRKTWWETFASLQSLLREGAILGHKKEKIACEEKEKYFISVTEEEIRHGLLMNPNDSHQMVIQRHITDLCNNMKSSKISTYTDIKSDGTVDEEAKELLDKLVEVKIPAAFDPTKWQSHNVEWKDGIDSVMHRDYLQAFCEEFYDRMKKMIHECHTKNVHSNDQTGGLLTEVLQHANMCKSRCEVFLGREKIMEAIGTYLEDDTTRQPMVVTGVSGCGKTSVLAMAAKMASEKTSTVTVLRFLGTSPLSCNIANVLTSVCQQIAVNYGLDVDNIPEDYTKLVAHFRNTCIQVATKEKPLVIILDSIDQLNRSFSAFSLAWLPWSLPP</sequence>
<feature type="domain" description="Orc1-like AAA ATPase" evidence="1">
    <location>
        <begin position="191"/>
        <end position="321"/>
    </location>
</feature>
<dbReference type="PANTHER" id="PTHR19871:SF14">
    <property type="entry name" value="DUF4062 DOMAIN-CONTAINING PROTEIN"/>
    <property type="match status" value="1"/>
</dbReference>
<dbReference type="PANTHER" id="PTHR19871">
    <property type="entry name" value="BETA TRANSDUCIN-RELATED PROTEIN"/>
    <property type="match status" value="1"/>
</dbReference>
<evidence type="ECO:0000313" key="4">
    <source>
        <dbReference type="Proteomes" id="UP000014760"/>
    </source>
</evidence>
<feature type="non-terminal residue" evidence="2">
    <location>
        <position position="1"/>
    </location>
</feature>
<dbReference type="EnsemblMetazoa" id="CapteT117905">
    <property type="protein sequence ID" value="CapteP117905"/>
    <property type="gene ID" value="CapteG117905"/>
</dbReference>
<dbReference type="AlphaFoldDB" id="R7T4F1"/>
<dbReference type="EMBL" id="AMQN01015810">
    <property type="status" value="NOT_ANNOTATED_CDS"/>
    <property type="molecule type" value="Genomic_DNA"/>
</dbReference>
<protein>
    <recommendedName>
        <fullName evidence="1">Orc1-like AAA ATPase domain-containing protein</fullName>
    </recommendedName>
</protein>
<reference evidence="4" key="1">
    <citation type="submission" date="2012-12" db="EMBL/GenBank/DDBJ databases">
        <authorList>
            <person name="Hellsten U."/>
            <person name="Grimwood J."/>
            <person name="Chapman J.A."/>
            <person name="Shapiro H."/>
            <person name="Aerts A."/>
            <person name="Otillar R.P."/>
            <person name="Terry A.Y."/>
            <person name="Boore J.L."/>
            <person name="Simakov O."/>
            <person name="Marletaz F."/>
            <person name="Cho S.-J."/>
            <person name="Edsinger-Gonzales E."/>
            <person name="Havlak P."/>
            <person name="Kuo D.-H."/>
            <person name="Larsson T."/>
            <person name="Lv J."/>
            <person name="Arendt D."/>
            <person name="Savage R."/>
            <person name="Osoegawa K."/>
            <person name="de Jong P."/>
            <person name="Lindberg D.R."/>
            <person name="Seaver E.C."/>
            <person name="Weisblat D.A."/>
            <person name="Putnam N.H."/>
            <person name="Grigoriev I.V."/>
            <person name="Rokhsar D.S."/>
        </authorList>
    </citation>
    <scope>NUCLEOTIDE SEQUENCE</scope>
    <source>
        <strain evidence="4">I ESC-2004</strain>
    </source>
</reference>
<evidence type="ECO:0000259" key="1">
    <source>
        <dbReference type="Pfam" id="PF13191"/>
    </source>
</evidence>
<reference evidence="2 4" key="2">
    <citation type="journal article" date="2013" name="Nature">
        <title>Insights into bilaterian evolution from three spiralian genomes.</title>
        <authorList>
            <person name="Simakov O."/>
            <person name="Marletaz F."/>
            <person name="Cho S.J."/>
            <person name="Edsinger-Gonzales E."/>
            <person name="Havlak P."/>
            <person name="Hellsten U."/>
            <person name="Kuo D.H."/>
            <person name="Larsson T."/>
            <person name="Lv J."/>
            <person name="Arendt D."/>
            <person name="Savage R."/>
            <person name="Osoegawa K."/>
            <person name="de Jong P."/>
            <person name="Grimwood J."/>
            <person name="Chapman J.A."/>
            <person name="Shapiro H."/>
            <person name="Aerts A."/>
            <person name="Otillar R.P."/>
            <person name="Terry A.Y."/>
            <person name="Boore J.L."/>
            <person name="Grigoriev I.V."/>
            <person name="Lindberg D.R."/>
            <person name="Seaver E.C."/>
            <person name="Weisblat D.A."/>
            <person name="Putnam N.H."/>
            <person name="Rokhsar D.S."/>
        </authorList>
    </citation>
    <scope>NUCLEOTIDE SEQUENCE</scope>
    <source>
        <strain evidence="2 4">I ESC-2004</strain>
    </source>
</reference>
<reference evidence="3" key="3">
    <citation type="submission" date="2015-06" db="UniProtKB">
        <authorList>
            <consortium name="EnsemblMetazoa"/>
        </authorList>
    </citation>
    <scope>IDENTIFICATION</scope>
</reference>
<name>R7T4F1_CAPTE</name>
<dbReference type="HOGENOM" id="CLU_838297_0_0_1"/>
<accession>R7T4F1</accession>
<dbReference type="InterPro" id="IPR052752">
    <property type="entry name" value="NACHT-WD_repeat"/>
</dbReference>
<dbReference type="EMBL" id="KB312238">
    <property type="protein sequence ID" value="ELT87646.1"/>
    <property type="molecule type" value="Genomic_DNA"/>
</dbReference>
<keyword evidence="4" id="KW-1185">Reference proteome</keyword>
<proteinExistence type="predicted"/>
<dbReference type="Proteomes" id="UP000014760">
    <property type="component" value="Unassembled WGS sequence"/>
</dbReference>
<dbReference type="OrthoDB" id="2325716at2759"/>
<evidence type="ECO:0000313" key="2">
    <source>
        <dbReference type="EMBL" id="ELT87646.1"/>
    </source>
</evidence>
<feature type="non-terminal residue" evidence="2">
    <location>
        <position position="332"/>
    </location>
</feature>
<organism evidence="2">
    <name type="scientific">Capitella teleta</name>
    <name type="common">Polychaete worm</name>
    <dbReference type="NCBI Taxonomy" id="283909"/>
    <lineage>
        <taxon>Eukaryota</taxon>
        <taxon>Metazoa</taxon>
        <taxon>Spiralia</taxon>
        <taxon>Lophotrochozoa</taxon>
        <taxon>Annelida</taxon>
        <taxon>Polychaeta</taxon>
        <taxon>Sedentaria</taxon>
        <taxon>Scolecida</taxon>
        <taxon>Capitellidae</taxon>
        <taxon>Capitella</taxon>
    </lineage>
</organism>